<sequence>MALVRKGFGNNEGEKMMKIDDGHGFGEEGDSAAMRKIGFQFVVEKRKR</sequence>
<dbReference type="EMBL" id="BPVZ01000049">
    <property type="protein sequence ID" value="GKV18192.1"/>
    <property type="molecule type" value="Genomic_DNA"/>
</dbReference>
<proteinExistence type="predicted"/>
<dbReference type="Proteomes" id="UP001054252">
    <property type="component" value="Unassembled WGS sequence"/>
</dbReference>
<evidence type="ECO:0000313" key="2">
    <source>
        <dbReference type="Proteomes" id="UP001054252"/>
    </source>
</evidence>
<reference evidence="1 2" key="1">
    <citation type="journal article" date="2021" name="Commun. Biol.">
        <title>The genome of Shorea leprosula (Dipterocarpaceae) highlights the ecological relevance of drought in aseasonal tropical rainforests.</title>
        <authorList>
            <person name="Ng K.K.S."/>
            <person name="Kobayashi M.J."/>
            <person name="Fawcett J.A."/>
            <person name="Hatakeyama M."/>
            <person name="Paape T."/>
            <person name="Ng C.H."/>
            <person name="Ang C.C."/>
            <person name="Tnah L.H."/>
            <person name="Lee C.T."/>
            <person name="Nishiyama T."/>
            <person name="Sese J."/>
            <person name="O'Brien M.J."/>
            <person name="Copetti D."/>
            <person name="Mohd Noor M.I."/>
            <person name="Ong R.C."/>
            <person name="Putra M."/>
            <person name="Sireger I.Z."/>
            <person name="Indrioko S."/>
            <person name="Kosugi Y."/>
            <person name="Izuno A."/>
            <person name="Isagi Y."/>
            <person name="Lee S.L."/>
            <person name="Shimizu K.K."/>
        </authorList>
    </citation>
    <scope>NUCLEOTIDE SEQUENCE [LARGE SCALE GENOMIC DNA]</scope>
    <source>
        <strain evidence="1">214</strain>
    </source>
</reference>
<name>A0AAV5JWV5_9ROSI</name>
<comment type="caution">
    <text evidence="1">The sequence shown here is derived from an EMBL/GenBank/DDBJ whole genome shotgun (WGS) entry which is preliminary data.</text>
</comment>
<evidence type="ECO:0000313" key="1">
    <source>
        <dbReference type="EMBL" id="GKV18192.1"/>
    </source>
</evidence>
<organism evidence="1 2">
    <name type="scientific">Rubroshorea leprosula</name>
    <dbReference type="NCBI Taxonomy" id="152421"/>
    <lineage>
        <taxon>Eukaryota</taxon>
        <taxon>Viridiplantae</taxon>
        <taxon>Streptophyta</taxon>
        <taxon>Embryophyta</taxon>
        <taxon>Tracheophyta</taxon>
        <taxon>Spermatophyta</taxon>
        <taxon>Magnoliopsida</taxon>
        <taxon>eudicotyledons</taxon>
        <taxon>Gunneridae</taxon>
        <taxon>Pentapetalae</taxon>
        <taxon>rosids</taxon>
        <taxon>malvids</taxon>
        <taxon>Malvales</taxon>
        <taxon>Dipterocarpaceae</taxon>
        <taxon>Rubroshorea</taxon>
    </lineage>
</organism>
<dbReference type="AlphaFoldDB" id="A0AAV5JWV5"/>
<gene>
    <name evidence="1" type="ORF">SLEP1_g28610</name>
</gene>
<keyword evidence="2" id="KW-1185">Reference proteome</keyword>
<protein>
    <submittedName>
        <fullName evidence="1">Uncharacterized protein</fullName>
    </submittedName>
</protein>
<accession>A0AAV5JWV5</accession>